<keyword evidence="5" id="KW-0472">Membrane</keyword>
<dbReference type="InterPro" id="IPR011013">
    <property type="entry name" value="Gal_mutarotase_sf_dom"/>
</dbReference>
<dbReference type="Pfam" id="PF01055">
    <property type="entry name" value="Glyco_hydro_31_2nd"/>
    <property type="match status" value="1"/>
</dbReference>
<feature type="transmembrane region" description="Helical" evidence="5">
    <location>
        <begin position="144"/>
        <end position="164"/>
    </location>
</feature>
<comment type="subcellular location">
    <subcellularLocation>
        <location evidence="1">Cell inner membrane</location>
        <topology evidence="1">Multi-pass membrane protein</topology>
    </subcellularLocation>
</comment>
<dbReference type="InterPro" id="IPR017853">
    <property type="entry name" value="GH"/>
</dbReference>
<feature type="transmembrane region" description="Helical" evidence="5">
    <location>
        <begin position="31"/>
        <end position="50"/>
    </location>
</feature>
<keyword evidence="5" id="KW-1133">Transmembrane helix</keyword>
<name>A0A447P0R6_SALET</name>
<feature type="domain" description="Glycoside hydrolase family 31 TIM barrel" evidence="6">
    <location>
        <begin position="512"/>
        <end position="600"/>
    </location>
</feature>
<evidence type="ECO:0000256" key="1">
    <source>
        <dbReference type="ARBA" id="ARBA00004429"/>
    </source>
</evidence>
<feature type="transmembrane region" description="Helical" evidence="5">
    <location>
        <begin position="170"/>
        <end position="197"/>
    </location>
</feature>
<dbReference type="Gene3D" id="1.20.1250.20">
    <property type="entry name" value="MFS general substrate transporter like domains"/>
    <property type="match status" value="1"/>
</dbReference>
<dbReference type="GO" id="GO:0005975">
    <property type="term" value="P:carbohydrate metabolic process"/>
    <property type="evidence" value="ECO:0007669"/>
    <property type="project" value="InterPro"/>
</dbReference>
<dbReference type="GO" id="GO:0030246">
    <property type="term" value="F:carbohydrate binding"/>
    <property type="evidence" value="ECO:0007669"/>
    <property type="project" value="InterPro"/>
</dbReference>
<dbReference type="Proteomes" id="UP000276345">
    <property type="component" value="Chromosome"/>
</dbReference>
<dbReference type="AlphaFoldDB" id="A0A447P0R6"/>
<dbReference type="PANTHER" id="PTHR43863:SF2">
    <property type="entry name" value="MALTASE-GLUCOAMYLASE"/>
    <property type="match status" value="1"/>
</dbReference>
<keyword evidence="4 8" id="KW-0378">Hydrolase</keyword>
<keyword evidence="3" id="KW-1003">Cell membrane</keyword>
<reference evidence="8 9" key="1">
    <citation type="submission" date="2018-12" db="EMBL/GenBank/DDBJ databases">
        <authorList>
            <consortium name="Pathogen Informatics"/>
        </authorList>
    </citation>
    <scope>NUCLEOTIDE SEQUENCE [LARGE SCALE GENOMIC DNA]</scope>
    <source>
        <strain evidence="8 9">NCTC7406</strain>
    </source>
</reference>
<dbReference type="InterPro" id="IPR025887">
    <property type="entry name" value="Glyco_hydro_31_N_dom"/>
</dbReference>
<evidence type="ECO:0000259" key="6">
    <source>
        <dbReference type="Pfam" id="PF01055"/>
    </source>
</evidence>
<sequence length="606" mass="69055">MTGGQIGVLLMNATALPLVAFLGNGDDHAGFIYTAITFAIISCALTLFAFKNIREMDTDKIQHEPKLPMKKSFAAMKGNWPWILMVLANLIFWIALQQRNTTIVYYLTYNLDRKDLVPLINSLATIQILFIIAILFFSKYMAKTWIWVGGLLVATFGGVMMWLAADNITFLIAAWILGNIGSGIACSMPFAMLGFAVDFTAWIMNSFGYVPTMPRVLRVWRELSGHPPYSSHSQRSHYFSFANTKRWKRRFATIWKPSTHNVLYLHPRIWEAPPCHLCNKTRVVWSGSKTIAIYGLNPGGENSLRVRSGRHLPVMRNEDWALTEPVAESQCHIDYEHHQATLTNGKIIAIVNQKGQVTFYRHPHKSLLQEFWRLRGEIGEDESSHGQYVSALNLEEREFRPIQGGKYSLKARFEATEGEKIYGMGQYQQANLDLKGCVLELAQRNSQPSVPFMLSSLGYGFLWNNPAVGRVTFAHNVTEWEAQVSEQLDYWITAGDTPAEISRAYALATGTPPMMPDYAMGFWQCKLRYRTQEELLEVAREYKRRNLPISVIVIDFFHWPNQGDWMFDACDWPDPDAMIAELKSLGIELMVSVWPTVDNRTESATY</sequence>
<protein>
    <submittedName>
        <fullName evidence="8">Hydrolase</fullName>
        <ecNumber evidence="8">3.2.1.177</ecNumber>
    </submittedName>
</protein>
<dbReference type="SUPFAM" id="SSF103473">
    <property type="entry name" value="MFS general substrate transporter"/>
    <property type="match status" value="1"/>
</dbReference>
<organism evidence="8 9">
    <name type="scientific">Salmonella enterica subsp. enterica serovar Sanjuan</name>
    <dbReference type="NCBI Taxonomy" id="1160765"/>
    <lineage>
        <taxon>Bacteria</taxon>
        <taxon>Pseudomonadati</taxon>
        <taxon>Pseudomonadota</taxon>
        <taxon>Gammaproteobacteria</taxon>
        <taxon>Enterobacterales</taxon>
        <taxon>Enterobacteriaceae</taxon>
        <taxon>Salmonella</taxon>
    </lineage>
</organism>
<dbReference type="CDD" id="cd14752">
    <property type="entry name" value="GH31_N"/>
    <property type="match status" value="1"/>
</dbReference>
<evidence type="ECO:0000313" key="8">
    <source>
        <dbReference type="EMBL" id="VEA09156.1"/>
    </source>
</evidence>
<gene>
    <name evidence="8" type="primary">yicI_2</name>
    <name evidence="8" type="ORF">NCTC7406_04387</name>
</gene>
<dbReference type="Pfam" id="PF13347">
    <property type="entry name" value="MFS_2"/>
    <property type="match status" value="1"/>
</dbReference>
<dbReference type="Gene3D" id="3.20.20.80">
    <property type="entry name" value="Glycosidases"/>
    <property type="match status" value="1"/>
</dbReference>
<dbReference type="EMBL" id="LR134142">
    <property type="protein sequence ID" value="VEA09156.1"/>
    <property type="molecule type" value="Genomic_DNA"/>
</dbReference>
<evidence type="ECO:0000256" key="2">
    <source>
        <dbReference type="ARBA" id="ARBA00007806"/>
    </source>
</evidence>
<comment type="similarity">
    <text evidence="2 4">Belongs to the glycosyl hydrolase 31 family.</text>
</comment>
<feature type="transmembrane region" description="Helical" evidence="5">
    <location>
        <begin position="79"/>
        <end position="96"/>
    </location>
</feature>
<dbReference type="InterPro" id="IPR036259">
    <property type="entry name" value="MFS_trans_sf"/>
</dbReference>
<dbReference type="Gene3D" id="2.60.40.1760">
    <property type="entry name" value="glycosyl hydrolase (family 31)"/>
    <property type="match status" value="1"/>
</dbReference>
<evidence type="ECO:0000259" key="7">
    <source>
        <dbReference type="Pfam" id="PF13802"/>
    </source>
</evidence>
<evidence type="ECO:0000256" key="4">
    <source>
        <dbReference type="RuleBase" id="RU361185"/>
    </source>
</evidence>
<dbReference type="InterPro" id="IPR000322">
    <property type="entry name" value="Glyco_hydro_31_TIM"/>
</dbReference>
<dbReference type="PANTHER" id="PTHR43863">
    <property type="entry name" value="HYDROLASE, PUTATIVE (AFU_ORTHOLOGUE AFUA_1G03140)-RELATED"/>
    <property type="match status" value="1"/>
</dbReference>
<dbReference type="GO" id="GO:0005886">
    <property type="term" value="C:plasma membrane"/>
    <property type="evidence" value="ECO:0007669"/>
    <property type="project" value="UniProtKB-SubCell"/>
</dbReference>
<dbReference type="SUPFAM" id="SSF51445">
    <property type="entry name" value="(Trans)glycosidases"/>
    <property type="match status" value="1"/>
</dbReference>
<accession>A0A447P0R6</accession>
<dbReference type="InterPro" id="IPR051816">
    <property type="entry name" value="Glycosyl_Hydrolase_31"/>
</dbReference>
<feature type="transmembrane region" description="Helical" evidence="5">
    <location>
        <begin position="7"/>
        <end position="25"/>
    </location>
</feature>
<dbReference type="Pfam" id="PF13802">
    <property type="entry name" value="Gal_mutarotas_2"/>
    <property type="match status" value="1"/>
</dbReference>
<dbReference type="EC" id="3.2.1.177" evidence="8"/>
<keyword evidence="4 8" id="KW-0326">Glycosidase</keyword>
<keyword evidence="5" id="KW-0812">Transmembrane</keyword>
<keyword evidence="3" id="KW-0997">Cell inner membrane</keyword>
<dbReference type="SUPFAM" id="SSF74650">
    <property type="entry name" value="Galactose mutarotase-like"/>
    <property type="match status" value="1"/>
</dbReference>
<evidence type="ECO:0000313" key="9">
    <source>
        <dbReference type="Proteomes" id="UP000276345"/>
    </source>
</evidence>
<feature type="domain" description="Glycoside hydrolase family 31 N-terminal" evidence="7">
    <location>
        <begin position="301"/>
        <end position="467"/>
    </location>
</feature>
<proteinExistence type="inferred from homology"/>
<dbReference type="GO" id="GO:0061634">
    <property type="term" value="F:alpha-D-xyloside xylohydrolase"/>
    <property type="evidence" value="ECO:0007669"/>
    <property type="project" value="UniProtKB-EC"/>
</dbReference>
<feature type="transmembrane region" description="Helical" evidence="5">
    <location>
        <begin position="116"/>
        <end position="137"/>
    </location>
</feature>
<evidence type="ECO:0000256" key="5">
    <source>
        <dbReference type="SAM" id="Phobius"/>
    </source>
</evidence>
<evidence type="ECO:0000256" key="3">
    <source>
        <dbReference type="ARBA" id="ARBA00022519"/>
    </source>
</evidence>